<dbReference type="InterPro" id="IPR001031">
    <property type="entry name" value="Thioesterase"/>
</dbReference>
<organism evidence="4">
    <name type="scientific">Kitasatospora phosalacinea</name>
    <dbReference type="NCBI Taxonomy" id="2065"/>
    <lineage>
        <taxon>Bacteria</taxon>
        <taxon>Bacillati</taxon>
        <taxon>Actinomycetota</taxon>
        <taxon>Actinomycetes</taxon>
        <taxon>Kitasatosporales</taxon>
        <taxon>Streptomycetaceae</taxon>
        <taxon>Kitasatospora</taxon>
    </lineage>
</organism>
<feature type="domain" description="Thioesterase TesA-like" evidence="3">
    <location>
        <begin position="21"/>
        <end position="242"/>
    </location>
</feature>
<dbReference type="EMBL" id="KP185121">
    <property type="protein sequence ID" value="AKO69619.1"/>
    <property type="molecule type" value="Genomic_DNA"/>
</dbReference>
<accession>A0A0M3WPQ7</accession>
<dbReference type="GO" id="GO:0008610">
    <property type="term" value="P:lipid biosynthetic process"/>
    <property type="evidence" value="ECO:0007669"/>
    <property type="project" value="TreeGrafter"/>
</dbReference>
<name>A0A0M3WPQ7_9ACTN</name>
<dbReference type="GO" id="GO:0016787">
    <property type="term" value="F:hydrolase activity"/>
    <property type="evidence" value="ECO:0007669"/>
    <property type="project" value="UniProtKB-KW"/>
</dbReference>
<dbReference type="InterPro" id="IPR020802">
    <property type="entry name" value="TesA-like"/>
</dbReference>
<evidence type="ECO:0000256" key="1">
    <source>
        <dbReference type="ARBA" id="ARBA00007169"/>
    </source>
</evidence>
<dbReference type="Pfam" id="PF00975">
    <property type="entry name" value="Thioesterase"/>
    <property type="match status" value="1"/>
</dbReference>
<gene>
    <name evidence="4" type="primary">phpM</name>
</gene>
<dbReference type="SMART" id="SM00824">
    <property type="entry name" value="PKS_TE"/>
    <property type="match status" value="1"/>
</dbReference>
<reference evidence="4" key="1">
    <citation type="journal article" date="2015" name="J. Antibiot.">
        <title>Conserved biosynthetic pathways for phosalacine, bialaphos and newly discovered phosphonic acid natural products.</title>
        <authorList>
            <person name="Blodgett J.A.V."/>
            <person name="Zhang J.K."/>
            <person name="Yu X."/>
            <person name="Metcalf W.W."/>
        </authorList>
    </citation>
    <scope>NUCLEOTIDE SEQUENCE</scope>
    <source>
        <strain evidence="4">NRRL B-16230</strain>
    </source>
</reference>
<sequence length="262" mass="28036">MNPGRWLRRLRRDDRPALRLLCFPHAGAGAGVFQPWGRLCPDRTELWAVRYPGREDRLAEPFATDLAELADHAAGAAATLTDVPLVLFGHSMGAVLAYEVALRLEAAGAGQLHGLVLSAGDGPGGGPPAGLHLLSDDDLVGRTARMGVQPYAEAYRDPELREILLPVLRDDCRLLESHPRPVPPARVHVPVLACAGLDDPACPPAAMASWEAVAAGGFRLREFPGSHFHPFDRPDRVLAAVLSTFPVPRRGPAAPAPDRATP</sequence>
<keyword evidence="2" id="KW-0378">Hydrolase</keyword>
<dbReference type="BioCyc" id="MetaCyc:MONOMER-19773"/>
<comment type="similarity">
    <text evidence="1">Belongs to the thioesterase family.</text>
</comment>
<dbReference type="PANTHER" id="PTHR11487">
    <property type="entry name" value="THIOESTERASE"/>
    <property type="match status" value="1"/>
</dbReference>
<dbReference type="InterPro" id="IPR029058">
    <property type="entry name" value="AB_hydrolase_fold"/>
</dbReference>
<evidence type="ECO:0000256" key="2">
    <source>
        <dbReference type="ARBA" id="ARBA00022801"/>
    </source>
</evidence>
<dbReference type="AlphaFoldDB" id="A0A0M3WPQ7"/>
<dbReference type="InterPro" id="IPR012223">
    <property type="entry name" value="TEII"/>
</dbReference>
<dbReference type="RefSeq" id="WP_157845398.1">
    <property type="nucleotide sequence ID" value="NZ_JNWZ01000012.1"/>
</dbReference>
<protein>
    <submittedName>
        <fullName evidence="4">PhpM</fullName>
    </submittedName>
</protein>
<dbReference type="Gene3D" id="3.40.50.1820">
    <property type="entry name" value="alpha/beta hydrolase"/>
    <property type="match status" value="1"/>
</dbReference>
<dbReference type="OrthoDB" id="3872750at2"/>
<proteinExistence type="inferred from homology"/>
<dbReference type="SUPFAM" id="SSF53474">
    <property type="entry name" value="alpha/beta-Hydrolases"/>
    <property type="match status" value="1"/>
</dbReference>
<dbReference type="PANTHER" id="PTHR11487:SF0">
    <property type="entry name" value="S-ACYL FATTY ACID SYNTHASE THIOESTERASE, MEDIUM CHAIN"/>
    <property type="match status" value="1"/>
</dbReference>
<evidence type="ECO:0000313" key="4">
    <source>
        <dbReference type="EMBL" id="AKO69619.1"/>
    </source>
</evidence>
<evidence type="ECO:0000259" key="3">
    <source>
        <dbReference type="SMART" id="SM00824"/>
    </source>
</evidence>